<comment type="similarity">
    <text evidence="3 10 13">Belongs to the IPP transferase family.</text>
</comment>
<feature type="site" description="Interaction with substrate tRNA" evidence="10">
    <location>
        <position position="105"/>
    </location>
</feature>
<feature type="site" description="Interaction with substrate tRNA" evidence="10">
    <location>
        <position position="127"/>
    </location>
</feature>
<dbReference type="Gene3D" id="1.10.20.140">
    <property type="match status" value="1"/>
</dbReference>
<dbReference type="Pfam" id="PF01715">
    <property type="entry name" value="IPPT"/>
    <property type="match status" value="1"/>
</dbReference>
<evidence type="ECO:0000256" key="4">
    <source>
        <dbReference type="ARBA" id="ARBA00022679"/>
    </source>
</evidence>
<comment type="cofactor">
    <cofactor evidence="1 10">
        <name>Mg(2+)</name>
        <dbReference type="ChEBI" id="CHEBI:18420"/>
    </cofactor>
</comment>
<dbReference type="PANTHER" id="PTHR11088:SF60">
    <property type="entry name" value="TRNA DIMETHYLALLYLTRANSFERASE"/>
    <property type="match status" value="1"/>
</dbReference>
<dbReference type="InterPro" id="IPR039657">
    <property type="entry name" value="Dimethylallyltransferase"/>
</dbReference>
<dbReference type="RefSeq" id="WP_109036828.1">
    <property type="nucleotide sequence ID" value="NZ_CP029210.1"/>
</dbReference>
<evidence type="ECO:0000256" key="3">
    <source>
        <dbReference type="ARBA" id="ARBA00005842"/>
    </source>
</evidence>
<comment type="catalytic activity">
    <reaction evidence="9 10 11">
        <text>adenosine(37) in tRNA + dimethylallyl diphosphate = N(6)-dimethylallyladenosine(37) in tRNA + diphosphate</text>
        <dbReference type="Rhea" id="RHEA:26482"/>
        <dbReference type="Rhea" id="RHEA-COMP:10162"/>
        <dbReference type="Rhea" id="RHEA-COMP:10375"/>
        <dbReference type="ChEBI" id="CHEBI:33019"/>
        <dbReference type="ChEBI" id="CHEBI:57623"/>
        <dbReference type="ChEBI" id="CHEBI:74411"/>
        <dbReference type="ChEBI" id="CHEBI:74415"/>
        <dbReference type="EC" id="2.5.1.75"/>
    </reaction>
</comment>
<evidence type="ECO:0000256" key="12">
    <source>
        <dbReference type="RuleBase" id="RU003784"/>
    </source>
</evidence>
<evidence type="ECO:0000256" key="10">
    <source>
        <dbReference type="HAMAP-Rule" id="MF_00185"/>
    </source>
</evidence>
<dbReference type="GO" id="GO:0006400">
    <property type="term" value="P:tRNA modification"/>
    <property type="evidence" value="ECO:0007669"/>
    <property type="project" value="TreeGrafter"/>
</dbReference>
<dbReference type="KEGG" id="aon:DEH84_10635"/>
<organism evidence="14 15">
    <name type="scientific">Aquabacterium olei</name>
    <dbReference type="NCBI Taxonomy" id="1296669"/>
    <lineage>
        <taxon>Bacteria</taxon>
        <taxon>Pseudomonadati</taxon>
        <taxon>Pseudomonadota</taxon>
        <taxon>Betaproteobacteria</taxon>
        <taxon>Burkholderiales</taxon>
        <taxon>Aquabacterium</taxon>
    </lineage>
</organism>
<dbReference type="NCBIfam" id="TIGR00174">
    <property type="entry name" value="miaA"/>
    <property type="match status" value="1"/>
</dbReference>
<reference evidence="14 15" key="1">
    <citation type="submission" date="2018-05" db="EMBL/GenBank/DDBJ databases">
        <title>complete genome sequence of Aquabacterium olei NBRC 110486.</title>
        <authorList>
            <person name="Tang B."/>
            <person name="Chang J."/>
            <person name="Zhang L."/>
            <person name="Yang H."/>
        </authorList>
    </citation>
    <scope>NUCLEOTIDE SEQUENCE [LARGE SCALE GENOMIC DNA]</scope>
    <source>
        <strain evidence="14 15">NBRC 110486</strain>
    </source>
</reference>
<dbReference type="Proteomes" id="UP000244892">
    <property type="component" value="Chromosome"/>
</dbReference>
<comment type="function">
    <text evidence="2 10 12">Catalyzes the transfer of a dimethylallyl group onto the adenine at position 37 in tRNAs that read codons beginning with uridine, leading to the formation of N6-(dimethylallyl)adenosine (i(6)A).</text>
</comment>
<protein>
    <recommendedName>
        <fullName evidence="10">tRNA dimethylallyltransferase</fullName>
        <ecNumber evidence="10">2.5.1.75</ecNumber>
    </recommendedName>
    <alternativeName>
        <fullName evidence="10">Dimethylallyl diphosphate:tRNA dimethylallyltransferase</fullName>
        <shortName evidence="10">DMAPP:tRNA dimethylallyltransferase</shortName>
        <shortName evidence="10">DMATase</shortName>
    </alternativeName>
    <alternativeName>
        <fullName evidence="10">Isopentenyl-diphosphate:tRNA isopentenyltransferase</fullName>
        <shortName evidence="10">IPP transferase</shortName>
        <shortName evidence="10">IPPT</shortName>
        <shortName evidence="10">IPTase</shortName>
    </alternativeName>
</protein>
<evidence type="ECO:0000256" key="13">
    <source>
        <dbReference type="RuleBase" id="RU003785"/>
    </source>
</evidence>
<feature type="region of interest" description="Interaction with substrate tRNA" evidence="10">
    <location>
        <begin position="39"/>
        <end position="42"/>
    </location>
</feature>
<proteinExistence type="inferred from homology"/>
<dbReference type="GO" id="GO:0052381">
    <property type="term" value="F:tRNA dimethylallyltransferase activity"/>
    <property type="evidence" value="ECO:0007669"/>
    <property type="project" value="UniProtKB-UniRule"/>
</dbReference>
<evidence type="ECO:0000256" key="6">
    <source>
        <dbReference type="ARBA" id="ARBA00022741"/>
    </source>
</evidence>
<evidence type="ECO:0000256" key="7">
    <source>
        <dbReference type="ARBA" id="ARBA00022840"/>
    </source>
</evidence>
<keyword evidence="7 10" id="KW-0067">ATP-binding</keyword>
<dbReference type="AlphaFoldDB" id="A0A2U8FRY2"/>
<dbReference type="HAMAP" id="MF_00185">
    <property type="entry name" value="IPP_trans"/>
    <property type="match status" value="1"/>
</dbReference>
<keyword evidence="8 10" id="KW-0460">Magnesium</keyword>
<dbReference type="SUPFAM" id="SSF52540">
    <property type="entry name" value="P-loop containing nucleoside triphosphate hydrolases"/>
    <property type="match status" value="2"/>
</dbReference>
<gene>
    <name evidence="10" type="primary">miaA</name>
    <name evidence="14" type="ORF">DEH84_10635</name>
</gene>
<dbReference type="PANTHER" id="PTHR11088">
    <property type="entry name" value="TRNA DIMETHYLALLYLTRANSFERASE"/>
    <property type="match status" value="1"/>
</dbReference>
<dbReference type="OrthoDB" id="9776390at2"/>
<dbReference type="InterPro" id="IPR018022">
    <property type="entry name" value="IPT"/>
</dbReference>
<sequence length="326" mass="35981">MSQPHTEPLWILTGPTACGKTAVALELARHVPLEIISVDSALIYRGMDIGTAKPTREEQAQVPHHLIDILDPTERYSAARFVADTEALVVDIRAHGRTPLLVGGTMLYLKALLEGIDEMPAIPPEVRAEVDTRMRAQGSHALHAELARVDPATATRLAPGDTQRIQRALEVWHATGTPLSAFHQRDRQDAAAQRPAVVVSLEPQDRAWLHRRVALRYQQMMAAGFVDEVRALRARPELHADLPAIRCVGYRQVWEALDAGLDLRHPATLAEVTERGVAATRQLAKRQVTWLRSMQQRHVIACDQGDTAATLSDRARALFTTGSPPN</sequence>
<name>A0A2U8FRY2_9BURK</name>
<comment type="subunit">
    <text evidence="10">Monomer.</text>
</comment>
<evidence type="ECO:0000313" key="15">
    <source>
        <dbReference type="Proteomes" id="UP000244892"/>
    </source>
</evidence>
<feature type="binding site" evidence="10">
    <location>
        <begin position="16"/>
        <end position="21"/>
    </location>
    <ligand>
        <name>substrate</name>
    </ligand>
</feature>
<dbReference type="EC" id="2.5.1.75" evidence="10"/>
<dbReference type="InterPro" id="IPR027417">
    <property type="entry name" value="P-loop_NTPase"/>
</dbReference>
<evidence type="ECO:0000256" key="11">
    <source>
        <dbReference type="RuleBase" id="RU003783"/>
    </source>
</evidence>
<dbReference type="GO" id="GO:0005524">
    <property type="term" value="F:ATP binding"/>
    <property type="evidence" value="ECO:0007669"/>
    <property type="project" value="UniProtKB-UniRule"/>
</dbReference>
<evidence type="ECO:0000313" key="14">
    <source>
        <dbReference type="EMBL" id="AWI53831.1"/>
    </source>
</evidence>
<keyword evidence="15" id="KW-1185">Reference proteome</keyword>
<dbReference type="Gene3D" id="3.40.50.300">
    <property type="entry name" value="P-loop containing nucleotide triphosphate hydrolases"/>
    <property type="match status" value="1"/>
</dbReference>
<keyword evidence="4 10" id="KW-0808">Transferase</keyword>
<evidence type="ECO:0000256" key="2">
    <source>
        <dbReference type="ARBA" id="ARBA00003213"/>
    </source>
</evidence>
<comment type="caution">
    <text evidence="10">Lacks conserved residue(s) required for the propagation of feature annotation.</text>
</comment>
<evidence type="ECO:0000256" key="5">
    <source>
        <dbReference type="ARBA" id="ARBA00022694"/>
    </source>
</evidence>
<dbReference type="FunFam" id="1.10.20.140:FF:000001">
    <property type="entry name" value="tRNA dimethylallyltransferase"/>
    <property type="match status" value="1"/>
</dbReference>
<dbReference type="EMBL" id="CP029210">
    <property type="protein sequence ID" value="AWI53831.1"/>
    <property type="molecule type" value="Genomic_DNA"/>
</dbReference>
<accession>A0A2U8FRY2</accession>
<feature type="binding site" evidence="10">
    <location>
        <begin position="14"/>
        <end position="21"/>
    </location>
    <ligand>
        <name>ATP</name>
        <dbReference type="ChEBI" id="CHEBI:30616"/>
    </ligand>
</feature>
<evidence type="ECO:0000256" key="9">
    <source>
        <dbReference type="ARBA" id="ARBA00049563"/>
    </source>
</evidence>
<feature type="region of interest" description="Interaction with substrate tRNA" evidence="10">
    <location>
        <begin position="246"/>
        <end position="251"/>
    </location>
</feature>
<keyword evidence="5 10" id="KW-0819">tRNA processing</keyword>
<evidence type="ECO:0000256" key="1">
    <source>
        <dbReference type="ARBA" id="ARBA00001946"/>
    </source>
</evidence>
<keyword evidence="6 10" id="KW-0547">Nucleotide-binding</keyword>
<feature type="region of interest" description="Interaction with substrate tRNA" evidence="10">
    <location>
        <begin position="163"/>
        <end position="167"/>
    </location>
</feature>
<evidence type="ECO:0000256" key="8">
    <source>
        <dbReference type="ARBA" id="ARBA00022842"/>
    </source>
</evidence>